<sequence>MKLFLKKSTITFLLVLTLLTGFVSPLKTHAIFGLADITVNPEGVIGWIWNVGEVALNTFLKASLEAAKKRLLNQITDQIVNWIQNGQEPRFLSDFSGFLSDTAQVAAGDVARDVGLGNLCTGISPTRIRIQLEQPYFSQRVSCTLNQIVGNVERFSNSFANGGWIGYQELLKPQNNRYGVELLVQGELEKRVGLTGEANKLEVETGQGFKSTKECLEWTLYANINGKTEVVGQIHQNDEGFSPDPSKPPAVAAGGETTNQQWRCTEDRATTPGTVIAKGLEKALYSDIDFLVNSSGGNITTYLGVILDAAINRVIKEGVKGVQNLSSLGDAPEVDCSDPRLNASARSACLEYQAKASELAELTNQTQSQQKAVQTSADLLALRAAIINASSSNAVLVSTMETLANCESGRSLTCTRNPDLPAVKNNFTVLNNYLLEAQKIDKEVDDLQNALRNAVGITASAITSRVNEELDIRIQRVKELLTFVQTKSDEISTALTAVQSSLTACQDSAQIYTCPAP</sequence>
<evidence type="ECO:0000313" key="1">
    <source>
        <dbReference type="EMBL" id="KKU99401.1"/>
    </source>
</evidence>
<comment type="caution">
    <text evidence="1">The sequence shown here is derived from an EMBL/GenBank/DDBJ whole genome shotgun (WGS) entry which is preliminary data.</text>
</comment>
<organism evidence="1 2">
    <name type="scientific">Candidatus Jorgensenbacteria bacterium GW2011_GWC1_48_8</name>
    <dbReference type="NCBI Taxonomy" id="1618666"/>
    <lineage>
        <taxon>Bacteria</taxon>
        <taxon>Candidatus Joergenseniibacteriota</taxon>
    </lineage>
</organism>
<name>A0A0G1UZA3_9BACT</name>
<accession>A0A0G1UZA3</accession>
<evidence type="ECO:0000313" key="2">
    <source>
        <dbReference type="Proteomes" id="UP000034600"/>
    </source>
</evidence>
<proteinExistence type="predicted"/>
<gene>
    <name evidence="1" type="ORF">UY32_C0001G0036</name>
</gene>
<protein>
    <submittedName>
        <fullName evidence="1">Uncharacterized protein</fullName>
    </submittedName>
</protein>
<dbReference type="EMBL" id="LCPO01000001">
    <property type="protein sequence ID" value="KKU99401.1"/>
    <property type="molecule type" value="Genomic_DNA"/>
</dbReference>
<reference evidence="1 2" key="1">
    <citation type="journal article" date="2015" name="Nature">
        <title>rRNA introns, odd ribosomes, and small enigmatic genomes across a large radiation of phyla.</title>
        <authorList>
            <person name="Brown C.T."/>
            <person name="Hug L.A."/>
            <person name="Thomas B.C."/>
            <person name="Sharon I."/>
            <person name="Castelle C.J."/>
            <person name="Singh A."/>
            <person name="Wilkins M.J."/>
            <person name="Williams K.H."/>
            <person name="Banfield J.F."/>
        </authorList>
    </citation>
    <scope>NUCLEOTIDE SEQUENCE [LARGE SCALE GENOMIC DNA]</scope>
</reference>
<dbReference type="AlphaFoldDB" id="A0A0G1UZA3"/>
<dbReference type="Proteomes" id="UP000034600">
    <property type="component" value="Unassembled WGS sequence"/>
</dbReference>